<comment type="caution">
    <text evidence="1">The sequence shown here is derived from an EMBL/GenBank/DDBJ whole genome shotgun (WGS) entry which is preliminary data.</text>
</comment>
<gene>
    <name evidence="1" type="ORF">E2C01_078746</name>
</gene>
<dbReference type="AlphaFoldDB" id="A0A5B7IJM3"/>
<proteinExistence type="predicted"/>
<evidence type="ECO:0000313" key="1">
    <source>
        <dbReference type="EMBL" id="MPC84022.1"/>
    </source>
</evidence>
<organism evidence="1 2">
    <name type="scientific">Portunus trituberculatus</name>
    <name type="common">Swimming crab</name>
    <name type="synonym">Neptunus trituberculatus</name>
    <dbReference type="NCBI Taxonomy" id="210409"/>
    <lineage>
        <taxon>Eukaryota</taxon>
        <taxon>Metazoa</taxon>
        <taxon>Ecdysozoa</taxon>
        <taxon>Arthropoda</taxon>
        <taxon>Crustacea</taxon>
        <taxon>Multicrustacea</taxon>
        <taxon>Malacostraca</taxon>
        <taxon>Eumalacostraca</taxon>
        <taxon>Eucarida</taxon>
        <taxon>Decapoda</taxon>
        <taxon>Pleocyemata</taxon>
        <taxon>Brachyura</taxon>
        <taxon>Eubrachyura</taxon>
        <taxon>Portunoidea</taxon>
        <taxon>Portunidae</taxon>
        <taxon>Portuninae</taxon>
        <taxon>Portunus</taxon>
    </lineage>
</organism>
<sequence>MTREQMPNSKNKHFRNYWETERVVSKIVRRRMVGLFSDRVYYRQPATYSGWDNSRLKARGGGKPQLSQVMKHNFGRRPDNTCNPI</sequence>
<name>A0A5B7IJM3_PORTR</name>
<dbReference type="EMBL" id="VSRR010064216">
    <property type="protein sequence ID" value="MPC84022.1"/>
    <property type="molecule type" value="Genomic_DNA"/>
</dbReference>
<dbReference type="Proteomes" id="UP000324222">
    <property type="component" value="Unassembled WGS sequence"/>
</dbReference>
<protein>
    <submittedName>
        <fullName evidence="1">Uncharacterized protein</fullName>
    </submittedName>
</protein>
<reference evidence="1 2" key="1">
    <citation type="submission" date="2019-05" db="EMBL/GenBank/DDBJ databases">
        <title>Another draft genome of Portunus trituberculatus and its Hox gene families provides insights of decapod evolution.</title>
        <authorList>
            <person name="Jeong J.-H."/>
            <person name="Song I."/>
            <person name="Kim S."/>
            <person name="Choi T."/>
            <person name="Kim D."/>
            <person name="Ryu S."/>
            <person name="Kim W."/>
        </authorList>
    </citation>
    <scope>NUCLEOTIDE SEQUENCE [LARGE SCALE GENOMIC DNA]</scope>
    <source>
        <tissue evidence="1">Muscle</tissue>
    </source>
</reference>
<keyword evidence="2" id="KW-1185">Reference proteome</keyword>
<accession>A0A5B7IJM3</accession>
<evidence type="ECO:0000313" key="2">
    <source>
        <dbReference type="Proteomes" id="UP000324222"/>
    </source>
</evidence>